<evidence type="ECO:0000256" key="10">
    <source>
        <dbReference type="ARBA" id="ARBA00023136"/>
    </source>
</evidence>
<evidence type="ECO:0000313" key="14">
    <source>
        <dbReference type="Proteomes" id="UP000310249"/>
    </source>
</evidence>
<dbReference type="Pfam" id="PF01435">
    <property type="entry name" value="Peptidase_M48"/>
    <property type="match status" value="1"/>
</dbReference>
<dbReference type="GO" id="GO:0004222">
    <property type="term" value="F:metalloendopeptidase activity"/>
    <property type="evidence" value="ECO:0007669"/>
    <property type="project" value="InterPro"/>
</dbReference>
<keyword evidence="4" id="KW-0812">Transmembrane</keyword>
<feature type="non-terminal residue" evidence="13">
    <location>
        <position position="80"/>
    </location>
</feature>
<comment type="similarity">
    <text evidence="11">Belongs to the peptidase M48 family.</text>
</comment>
<keyword evidence="10" id="KW-0472">Membrane</keyword>
<dbReference type="AlphaFoldDB" id="A0A5S3WEC3"/>
<comment type="subcellular location">
    <subcellularLocation>
        <location evidence="1">Cell membrane</location>
        <topology evidence="1">Multi-pass membrane protein</topology>
    </subcellularLocation>
</comment>
<keyword evidence="5" id="KW-0479">Metal-binding</keyword>
<dbReference type="PANTHER" id="PTHR43221:SF1">
    <property type="entry name" value="PROTEASE HTPX"/>
    <property type="match status" value="1"/>
</dbReference>
<dbReference type="PANTHER" id="PTHR43221">
    <property type="entry name" value="PROTEASE HTPX"/>
    <property type="match status" value="1"/>
</dbReference>
<dbReference type="GO" id="GO:0005886">
    <property type="term" value="C:plasma membrane"/>
    <property type="evidence" value="ECO:0007669"/>
    <property type="project" value="UniProtKB-SubCell"/>
</dbReference>
<dbReference type="InterPro" id="IPR050083">
    <property type="entry name" value="HtpX_protease"/>
</dbReference>
<reference evidence="13 14" key="1">
    <citation type="submission" date="2018-01" db="EMBL/GenBank/DDBJ databases">
        <authorList>
            <person name="Paulsen S."/>
            <person name="Gram L.K."/>
        </authorList>
    </citation>
    <scope>NUCLEOTIDE SEQUENCE [LARGE SCALE GENOMIC DNA]</scope>
    <source>
        <strain evidence="13 14">S2676</strain>
    </source>
</reference>
<evidence type="ECO:0000259" key="12">
    <source>
        <dbReference type="Pfam" id="PF01435"/>
    </source>
</evidence>
<evidence type="ECO:0000256" key="2">
    <source>
        <dbReference type="ARBA" id="ARBA00022475"/>
    </source>
</evidence>
<reference evidence="14" key="2">
    <citation type="submission" date="2019-06" db="EMBL/GenBank/DDBJ databases">
        <title>Co-occurence of chitin degradation, pigmentation and bioactivity in marine Pseudoalteromonas.</title>
        <authorList>
            <person name="Sonnenschein E.C."/>
            <person name="Bech P.K."/>
        </authorList>
    </citation>
    <scope>NUCLEOTIDE SEQUENCE [LARGE SCALE GENOMIC DNA]</scope>
    <source>
        <strain evidence="14">S2676</strain>
    </source>
</reference>
<evidence type="ECO:0000256" key="1">
    <source>
        <dbReference type="ARBA" id="ARBA00004651"/>
    </source>
</evidence>
<dbReference type="RefSeq" id="WP_171045454.1">
    <property type="nucleotide sequence ID" value="NZ_PNCI01000188.1"/>
</dbReference>
<proteinExistence type="inferred from homology"/>
<name>A0A5S3WEC3_9GAMM</name>
<evidence type="ECO:0000256" key="11">
    <source>
        <dbReference type="RuleBase" id="RU003983"/>
    </source>
</evidence>
<evidence type="ECO:0000256" key="9">
    <source>
        <dbReference type="ARBA" id="ARBA00023049"/>
    </source>
</evidence>
<feature type="domain" description="Peptidase M48" evidence="12">
    <location>
        <begin position="10"/>
        <end position="80"/>
    </location>
</feature>
<evidence type="ECO:0000256" key="4">
    <source>
        <dbReference type="ARBA" id="ARBA00022692"/>
    </source>
</evidence>
<evidence type="ECO:0000313" key="13">
    <source>
        <dbReference type="EMBL" id="TMP20963.1"/>
    </source>
</evidence>
<keyword evidence="2" id="KW-1003">Cell membrane</keyword>
<evidence type="ECO:0000256" key="5">
    <source>
        <dbReference type="ARBA" id="ARBA00022723"/>
    </source>
</evidence>
<sequence length="80" mass="8760">YVIEHPRNESENWLVQTVANQAKQVGIEMPEVAIYDSHEINAFAKGTSKNNSLVAVSSGLLHNMTLDEADAVLAQEVSHV</sequence>
<keyword evidence="7 11" id="KW-0862">Zinc</keyword>
<organism evidence="13 14">
    <name type="scientific">Pseudoalteromonas rubra</name>
    <dbReference type="NCBI Taxonomy" id="43658"/>
    <lineage>
        <taxon>Bacteria</taxon>
        <taxon>Pseudomonadati</taxon>
        <taxon>Pseudomonadota</taxon>
        <taxon>Gammaproteobacteria</taxon>
        <taxon>Alteromonadales</taxon>
        <taxon>Pseudoalteromonadaceae</taxon>
        <taxon>Pseudoalteromonas</taxon>
    </lineage>
</organism>
<keyword evidence="3 11" id="KW-0645">Protease</keyword>
<comment type="cofactor">
    <cofactor evidence="11">
        <name>Zn(2+)</name>
        <dbReference type="ChEBI" id="CHEBI:29105"/>
    </cofactor>
    <text evidence="11">Binds 1 zinc ion per subunit.</text>
</comment>
<dbReference type="GO" id="GO:0006508">
    <property type="term" value="P:proteolysis"/>
    <property type="evidence" value="ECO:0007669"/>
    <property type="project" value="UniProtKB-KW"/>
</dbReference>
<evidence type="ECO:0000256" key="7">
    <source>
        <dbReference type="ARBA" id="ARBA00022833"/>
    </source>
</evidence>
<keyword evidence="8" id="KW-1133">Transmembrane helix</keyword>
<keyword evidence="6 11" id="KW-0378">Hydrolase</keyword>
<gene>
    <name evidence="13" type="ORF">CWB99_24185</name>
</gene>
<feature type="non-terminal residue" evidence="13">
    <location>
        <position position="1"/>
    </location>
</feature>
<dbReference type="EMBL" id="PNCI01000188">
    <property type="protein sequence ID" value="TMP20963.1"/>
    <property type="molecule type" value="Genomic_DNA"/>
</dbReference>
<evidence type="ECO:0000256" key="6">
    <source>
        <dbReference type="ARBA" id="ARBA00022801"/>
    </source>
</evidence>
<comment type="caution">
    <text evidence="13">The sequence shown here is derived from an EMBL/GenBank/DDBJ whole genome shotgun (WGS) entry which is preliminary data.</text>
</comment>
<protein>
    <submittedName>
        <fullName evidence="13">Zinc metalloprotease HtpX</fullName>
    </submittedName>
</protein>
<dbReference type="Proteomes" id="UP000310249">
    <property type="component" value="Unassembled WGS sequence"/>
</dbReference>
<accession>A0A5S3WEC3</accession>
<keyword evidence="9 11" id="KW-0482">Metalloprotease</keyword>
<evidence type="ECO:0000256" key="3">
    <source>
        <dbReference type="ARBA" id="ARBA00022670"/>
    </source>
</evidence>
<dbReference type="Gene3D" id="3.30.2010.10">
    <property type="entry name" value="Metalloproteases ('zincins'), catalytic domain"/>
    <property type="match status" value="1"/>
</dbReference>
<evidence type="ECO:0000256" key="8">
    <source>
        <dbReference type="ARBA" id="ARBA00022989"/>
    </source>
</evidence>
<dbReference type="InterPro" id="IPR001915">
    <property type="entry name" value="Peptidase_M48"/>
</dbReference>
<dbReference type="GO" id="GO:0046872">
    <property type="term" value="F:metal ion binding"/>
    <property type="evidence" value="ECO:0007669"/>
    <property type="project" value="UniProtKB-KW"/>
</dbReference>